<dbReference type="Proteomes" id="UP001592582">
    <property type="component" value="Unassembled WGS sequence"/>
</dbReference>
<accession>A0ABV6VGY9</accession>
<dbReference type="EMBL" id="JBHEZX010000014">
    <property type="protein sequence ID" value="MFC1412994.1"/>
    <property type="molecule type" value="Genomic_DNA"/>
</dbReference>
<protein>
    <submittedName>
        <fullName evidence="1">Non-homologous end-joining DNA ligase</fullName>
        <ecNumber evidence="1">6.5.1.1</ecNumber>
    </submittedName>
</protein>
<dbReference type="InterPro" id="IPR014145">
    <property type="entry name" value="LigD_pol_dom"/>
</dbReference>
<proteinExistence type="predicted"/>
<dbReference type="NCBIfam" id="TIGR02778">
    <property type="entry name" value="ligD_pol"/>
    <property type="match status" value="1"/>
</dbReference>
<dbReference type="Gene3D" id="3.90.920.10">
    <property type="entry name" value="DNA primase, PRIM domain"/>
    <property type="match status" value="1"/>
</dbReference>
<sequence>MSSSEAFVKVAGRRVRISSPEKVVYPAVGVTKLELAEYCVAVAEGLMRSLAGRPMALHRFRDGVDGGSSFYTKHAPKGLPDWVQTAEVTFPSGRTGHEVCVTEPATVLWAVQMNALELHPWPVRREDTDHPDELRLDLDPQPGTGFAEAVEAATEARALLTELGMVPWVKTSGGRGLHVLVRIEPRWSFIDTRRAVIALARELERRRPELFTTSWWKEERGERIFADFNQMARDRMLAAAYSTRATADATVSMPVRWPDLPDVVPEDFTVRTVPALFAERGDAHEGIDEAPATLDALLELADRDVRDRGLGDLPYPPEFPKMPGEPKRVQPSKARHDAPAADAPDGPEAPDAG</sequence>
<organism evidence="1 2">
    <name type="scientific">Streptacidiphilus alkalitolerans</name>
    <dbReference type="NCBI Taxonomy" id="3342712"/>
    <lineage>
        <taxon>Bacteria</taxon>
        <taxon>Bacillati</taxon>
        <taxon>Actinomycetota</taxon>
        <taxon>Actinomycetes</taxon>
        <taxon>Kitasatosporales</taxon>
        <taxon>Streptomycetaceae</taxon>
        <taxon>Streptacidiphilus</taxon>
    </lineage>
</organism>
<evidence type="ECO:0000313" key="1">
    <source>
        <dbReference type="EMBL" id="MFC1412994.1"/>
    </source>
</evidence>
<dbReference type="GO" id="GO:0003910">
    <property type="term" value="F:DNA ligase (ATP) activity"/>
    <property type="evidence" value="ECO:0007669"/>
    <property type="project" value="UniProtKB-EC"/>
</dbReference>
<dbReference type="PANTHER" id="PTHR42705">
    <property type="entry name" value="BIFUNCTIONAL NON-HOMOLOGOUS END JOINING PROTEIN LIGD"/>
    <property type="match status" value="1"/>
</dbReference>
<name>A0ABV6VGY9_9ACTN</name>
<evidence type="ECO:0000313" key="2">
    <source>
        <dbReference type="Proteomes" id="UP001592582"/>
    </source>
</evidence>
<reference evidence="1 2" key="1">
    <citation type="submission" date="2024-09" db="EMBL/GenBank/DDBJ databases">
        <authorList>
            <person name="Lee S.D."/>
        </authorList>
    </citation>
    <scope>NUCLEOTIDE SEQUENCE [LARGE SCALE GENOMIC DNA]</scope>
    <source>
        <strain evidence="1 2">N1-1</strain>
    </source>
</reference>
<comment type="caution">
    <text evidence="1">The sequence shown here is derived from an EMBL/GenBank/DDBJ whole genome shotgun (WGS) entry which is preliminary data.</text>
</comment>
<gene>
    <name evidence="1" type="primary">ligD</name>
    <name evidence="1" type="ORF">ACEZDG_27385</name>
</gene>
<keyword evidence="2" id="KW-1185">Reference proteome</keyword>
<keyword evidence="1" id="KW-0436">Ligase</keyword>
<dbReference type="EC" id="6.5.1.1" evidence="1"/>
<dbReference type="InterPro" id="IPR052171">
    <property type="entry name" value="NHEJ_LigD"/>
</dbReference>
<dbReference type="Pfam" id="PF21686">
    <property type="entry name" value="LigD_Prim-Pol"/>
    <property type="match status" value="1"/>
</dbReference>
<dbReference type="PANTHER" id="PTHR42705:SF3">
    <property type="entry name" value="ATP-DEPENDENT DNA LIGASE"/>
    <property type="match status" value="1"/>
</dbReference>